<feature type="transmembrane region" description="Helical" evidence="5">
    <location>
        <begin position="297"/>
        <end position="316"/>
    </location>
</feature>
<evidence type="ECO:0000256" key="5">
    <source>
        <dbReference type="SAM" id="Phobius"/>
    </source>
</evidence>
<feature type="transmembrane region" description="Helical" evidence="5">
    <location>
        <begin position="202"/>
        <end position="220"/>
    </location>
</feature>
<dbReference type="EMBL" id="JAMFLX010000017">
    <property type="protein sequence ID" value="MCL6270830.1"/>
    <property type="molecule type" value="Genomic_DNA"/>
</dbReference>
<keyword evidence="4 5" id="KW-0472">Membrane</keyword>
<dbReference type="Gene3D" id="1.20.1250.20">
    <property type="entry name" value="MFS general substrate transporter like domains"/>
    <property type="match status" value="2"/>
</dbReference>
<keyword evidence="8" id="KW-1185">Reference proteome</keyword>
<evidence type="ECO:0000259" key="6">
    <source>
        <dbReference type="PROSITE" id="PS50850"/>
    </source>
</evidence>
<feature type="transmembrane region" description="Helical" evidence="5">
    <location>
        <begin position="328"/>
        <end position="350"/>
    </location>
</feature>
<feature type="transmembrane region" description="Helical" evidence="5">
    <location>
        <begin position="162"/>
        <end position="181"/>
    </location>
</feature>
<evidence type="ECO:0000256" key="1">
    <source>
        <dbReference type="ARBA" id="ARBA00004141"/>
    </source>
</evidence>
<evidence type="ECO:0000256" key="2">
    <source>
        <dbReference type="ARBA" id="ARBA00022692"/>
    </source>
</evidence>
<gene>
    <name evidence="7" type="ORF">M3P05_12940</name>
</gene>
<evidence type="ECO:0000313" key="8">
    <source>
        <dbReference type="Proteomes" id="UP001203338"/>
    </source>
</evidence>
<accession>A0ABT0PHH6</accession>
<organism evidence="7 8">
    <name type="scientific">Parendozoicomonas callyspongiae</name>
    <dbReference type="NCBI Taxonomy" id="2942213"/>
    <lineage>
        <taxon>Bacteria</taxon>
        <taxon>Pseudomonadati</taxon>
        <taxon>Pseudomonadota</taxon>
        <taxon>Gammaproteobacteria</taxon>
        <taxon>Oceanospirillales</taxon>
        <taxon>Endozoicomonadaceae</taxon>
        <taxon>Parendozoicomonas</taxon>
    </lineage>
</organism>
<feature type="transmembrane region" description="Helical" evidence="5">
    <location>
        <begin position="356"/>
        <end position="375"/>
    </location>
</feature>
<keyword evidence="2 5" id="KW-0812">Transmembrane</keyword>
<reference evidence="7 8" key="1">
    <citation type="submission" date="2022-05" db="EMBL/GenBank/DDBJ databases">
        <authorList>
            <person name="Park J.-S."/>
        </authorList>
    </citation>
    <scope>NUCLEOTIDE SEQUENCE [LARGE SCALE GENOMIC DNA]</scope>
    <source>
        <strain evidence="7 8">2012CJ34-2</strain>
    </source>
</reference>
<name>A0ABT0PHH6_9GAMM</name>
<dbReference type="RefSeq" id="WP_249700125.1">
    <property type="nucleotide sequence ID" value="NZ_JAMFLX010000017.1"/>
</dbReference>
<dbReference type="Proteomes" id="UP001203338">
    <property type="component" value="Unassembled WGS sequence"/>
</dbReference>
<dbReference type="PANTHER" id="PTHR23514">
    <property type="entry name" value="BYPASS OF STOP CODON PROTEIN 6"/>
    <property type="match status" value="1"/>
</dbReference>
<feature type="transmembrane region" description="Helical" evidence="5">
    <location>
        <begin position="272"/>
        <end position="291"/>
    </location>
</feature>
<comment type="caution">
    <text evidence="7">The sequence shown here is derived from an EMBL/GenBank/DDBJ whole genome shotgun (WGS) entry which is preliminary data.</text>
</comment>
<dbReference type="InterPro" id="IPR011701">
    <property type="entry name" value="MFS"/>
</dbReference>
<feature type="transmembrane region" description="Helical" evidence="5">
    <location>
        <begin position="12"/>
        <end position="33"/>
    </location>
</feature>
<sequence length="392" mass="41086">MDLSQLKSPKKAVSALFILNGALFGAWASRIPSLQTQFGLSEQDLGLYLLLLAGGAVISFPVAGVLSDRFGAVRVSRIATILYCISLPLIALAPNLLFLSLAIFLFGMAHGGLDVAMNTWGTEVEASLDKPVMSFFHAMFSVGAGSGAAFGGMTAWMGLNTLQHFVIFAILMVPILSFANVPWASKTVSKRESVGFRIPKGSLLIVALIAFSSALVEGAMADWSAVFLASEIQASVSAAAAGYTVFSILMVMMRLNGDWITRKLGPDSTVKLCGAFALIGSLVLILADTLFMSYLGFGFMGMGFAIIMPLVFSRAAQEGAALEDGGGAGASIAGVASFGYGGMLLGPPVIGFIAEYFSLRTAFSLFVAIGIAIIFSSSFFRRERTCCATAAG</sequence>
<feature type="domain" description="Major facilitator superfamily (MFS) profile" evidence="6">
    <location>
        <begin position="1"/>
        <end position="385"/>
    </location>
</feature>
<dbReference type="PANTHER" id="PTHR23514:SF13">
    <property type="entry name" value="INNER MEMBRANE PROTEIN YBJJ"/>
    <property type="match status" value="1"/>
</dbReference>
<dbReference type="SUPFAM" id="SSF103473">
    <property type="entry name" value="MFS general substrate transporter"/>
    <property type="match status" value="1"/>
</dbReference>
<keyword evidence="3 5" id="KW-1133">Transmembrane helix</keyword>
<proteinExistence type="predicted"/>
<feature type="transmembrane region" description="Helical" evidence="5">
    <location>
        <begin position="45"/>
        <end position="66"/>
    </location>
</feature>
<protein>
    <submittedName>
        <fullName evidence="7">MFS transporter</fullName>
    </submittedName>
</protein>
<dbReference type="CDD" id="cd17393">
    <property type="entry name" value="MFS_MosC_like"/>
    <property type="match status" value="1"/>
</dbReference>
<dbReference type="Pfam" id="PF07690">
    <property type="entry name" value="MFS_1"/>
    <property type="match status" value="1"/>
</dbReference>
<dbReference type="InterPro" id="IPR020846">
    <property type="entry name" value="MFS_dom"/>
</dbReference>
<feature type="transmembrane region" description="Helical" evidence="5">
    <location>
        <begin position="232"/>
        <end position="251"/>
    </location>
</feature>
<evidence type="ECO:0000256" key="3">
    <source>
        <dbReference type="ARBA" id="ARBA00022989"/>
    </source>
</evidence>
<evidence type="ECO:0000313" key="7">
    <source>
        <dbReference type="EMBL" id="MCL6270830.1"/>
    </source>
</evidence>
<dbReference type="PROSITE" id="PS50850">
    <property type="entry name" value="MFS"/>
    <property type="match status" value="1"/>
</dbReference>
<comment type="subcellular location">
    <subcellularLocation>
        <location evidence="1">Membrane</location>
        <topology evidence="1">Multi-pass membrane protein</topology>
    </subcellularLocation>
</comment>
<dbReference type="InterPro" id="IPR036259">
    <property type="entry name" value="MFS_trans_sf"/>
</dbReference>
<evidence type="ECO:0000256" key="4">
    <source>
        <dbReference type="ARBA" id="ARBA00023136"/>
    </source>
</evidence>
<dbReference type="InterPro" id="IPR051788">
    <property type="entry name" value="MFS_Transporter"/>
</dbReference>